<name>A0A3S5AUQ5_9PLAT</name>
<gene>
    <name evidence="1" type="ORF">PXEA_LOCUS19215</name>
</gene>
<comment type="caution">
    <text evidence="1">The sequence shown here is derived from an EMBL/GenBank/DDBJ whole genome shotgun (WGS) entry which is preliminary data.</text>
</comment>
<evidence type="ECO:0000313" key="1">
    <source>
        <dbReference type="EMBL" id="VEL25775.1"/>
    </source>
</evidence>
<protein>
    <submittedName>
        <fullName evidence="1">Uncharacterized protein</fullName>
    </submittedName>
</protein>
<proteinExistence type="predicted"/>
<evidence type="ECO:0000313" key="2">
    <source>
        <dbReference type="Proteomes" id="UP000784294"/>
    </source>
</evidence>
<keyword evidence="2" id="KW-1185">Reference proteome</keyword>
<dbReference type="Proteomes" id="UP000784294">
    <property type="component" value="Unassembled WGS sequence"/>
</dbReference>
<accession>A0A3S5AUQ5</accession>
<reference evidence="1" key="1">
    <citation type="submission" date="2018-11" db="EMBL/GenBank/DDBJ databases">
        <authorList>
            <consortium name="Pathogen Informatics"/>
        </authorList>
    </citation>
    <scope>NUCLEOTIDE SEQUENCE</scope>
</reference>
<dbReference type="EMBL" id="CAAALY010076164">
    <property type="protein sequence ID" value="VEL25775.1"/>
    <property type="molecule type" value="Genomic_DNA"/>
</dbReference>
<organism evidence="1 2">
    <name type="scientific">Protopolystoma xenopodis</name>
    <dbReference type="NCBI Taxonomy" id="117903"/>
    <lineage>
        <taxon>Eukaryota</taxon>
        <taxon>Metazoa</taxon>
        <taxon>Spiralia</taxon>
        <taxon>Lophotrochozoa</taxon>
        <taxon>Platyhelminthes</taxon>
        <taxon>Monogenea</taxon>
        <taxon>Polyopisthocotylea</taxon>
        <taxon>Polystomatidea</taxon>
        <taxon>Polystomatidae</taxon>
        <taxon>Protopolystoma</taxon>
    </lineage>
</organism>
<sequence length="82" mass="8756">MALAENHVIIQLAVASADQMSLDDDVMYVRPASSTLPSDMDADHADVIPREAWTSNVIRPASVAASRLQLGINVTDARYGGC</sequence>
<dbReference type="AlphaFoldDB" id="A0A3S5AUQ5"/>